<evidence type="ECO:0000256" key="1">
    <source>
        <dbReference type="SAM" id="MobiDB-lite"/>
    </source>
</evidence>
<name>A0A0J9HE21_AJEDA</name>
<proteinExistence type="predicted"/>
<sequence>MLQDLPALSGVLKFSYHPTNLRFLHFTQLTPSETQYLHKSSSSSYIHATKRGYKQQKSPSVRGMQREKEGPALISHVRRLLPTPFVRTL</sequence>
<dbReference type="AlphaFoldDB" id="A0A0J9HE21"/>
<reference evidence="2" key="1">
    <citation type="submission" date="2010-03" db="EMBL/GenBank/DDBJ databases">
        <title>Annotation of Blastomyces dermatitidis strain ATCC 18188.</title>
        <authorList>
            <consortium name="The Broad Institute Genome Sequencing Platform"/>
            <consortium name="Broad Institute Genome Sequencing Center for Infectious Disease."/>
            <person name="Cuomo C."/>
            <person name="Klein B."/>
            <person name="Sullivan T."/>
            <person name="Heitman J."/>
            <person name="Young S."/>
            <person name="Zeng Q."/>
            <person name="Gargeya S."/>
            <person name="Alvarado L."/>
            <person name="Berlin A.M."/>
            <person name="Chapman S.B."/>
            <person name="Chen Z."/>
            <person name="Freedman E."/>
            <person name="Gellesch M."/>
            <person name="Goldberg J."/>
            <person name="Griggs A."/>
            <person name="Gujja S."/>
            <person name="Heilman E."/>
            <person name="Heiman D."/>
            <person name="Howarth C."/>
            <person name="Mehta T."/>
            <person name="Neiman D."/>
            <person name="Pearson M."/>
            <person name="Roberts A."/>
            <person name="Saif S."/>
            <person name="Shea T."/>
            <person name="Shenoy N."/>
            <person name="Sisk P."/>
            <person name="Stolte C."/>
            <person name="Sykes S."/>
            <person name="White J."/>
            <person name="Yandava C."/>
            <person name="Haas B."/>
            <person name="Nusbaum C."/>
            <person name="Birren B."/>
        </authorList>
    </citation>
    <scope>NUCLEOTIDE SEQUENCE</scope>
    <source>
        <strain evidence="2">ATCC 18188</strain>
    </source>
</reference>
<evidence type="ECO:0000313" key="2">
    <source>
        <dbReference type="EMBL" id="KMW67309.1"/>
    </source>
</evidence>
<gene>
    <name evidence="2" type="ORF">BDDG_12039</name>
</gene>
<organism evidence="2">
    <name type="scientific">Ajellomyces dermatitidis (strain ATCC 18188 / CBS 674.68)</name>
    <name type="common">Blastomyces dermatitidis</name>
    <dbReference type="NCBI Taxonomy" id="653446"/>
    <lineage>
        <taxon>Eukaryota</taxon>
        <taxon>Fungi</taxon>
        <taxon>Dikarya</taxon>
        <taxon>Ascomycota</taxon>
        <taxon>Pezizomycotina</taxon>
        <taxon>Eurotiomycetes</taxon>
        <taxon>Eurotiomycetidae</taxon>
        <taxon>Onygenales</taxon>
        <taxon>Ajellomycetaceae</taxon>
        <taxon>Blastomyces</taxon>
    </lineage>
</organism>
<dbReference type="EMBL" id="GG749421">
    <property type="protein sequence ID" value="KMW67309.1"/>
    <property type="molecule type" value="Genomic_DNA"/>
</dbReference>
<dbReference type="Proteomes" id="UP000007802">
    <property type="component" value="Unassembled WGS sequence"/>
</dbReference>
<feature type="region of interest" description="Disordered" evidence="1">
    <location>
        <begin position="40"/>
        <end position="68"/>
    </location>
</feature>
<protein>
    <submittedName>
        <fullName evidence="2">Uncharacterized protein</fullName>
    </submittedName>
</protein>
<accession>A0A0J9HE21</accession>